<evidence type="ECO:0000256" key="1">
    <source>
        <dbReference type="SAM" id="MobiDB-lite"/>
    </source>
</evidence>
<dbReference type="OMA" id="AYNHEEQ"/>
<feature type="region of interest" description="Disordered" evidence="1">
    <location>
        <begin position="16"/>
        <end position="45"/>
    </location>
</feature>
<gene>
    <name evidence="3" type="primary">Dsec\GM14746</name>
    <name evidence="3" type="ORF">Dsec_GM14746</name>
</gene>
<organism evidence="4">
    <name type="scientific">Drosophila sechellia</name>
    <name type="common">Fruit fly</name>
    <dbReference type="NCBI Taxonomy" id="7238"/>
    <lineage>
        <taxon>Eukaryota</taxon>
        <taxon>Metazoa</taxon>
        <taxon>Ecdysozoa</taxon>
        <taxon>Arthropoda</taxon>
        <taxon>Hexapoda</taxon>
        <taxon>Insecta</taxon>
        <taxon>Pterygota</taxon>
        <taxon>Neoptera</taxon>
        <taxon>Endopterygota</taxon>
        <taxon>Diptera</taxon>
        <taxon>Brachycera</taxon>
        <taxon>Muscomorpha</taxon>
        <taxon>Ephydroidea</taxon>
        <taxon>Drosophilidae</taxon>
        <taxon>Drosophila</taxon>
        <taxon>Sophophora</taxon>
    </lineage>
</organism>
<name>B4HUN3_DROSE</name>
<dbReference type="AlphaFoldDB" id="B4HUN3"/>
<proteinExistence type="predicted"/>
<evidence type="ECO:0000313" key="3">
    <source>
        <dbReference type="EMBL" id="EDW50654.1"/>
    </source>
</evidence>
<reference evidence="3 4" key="1">
    <citation type="journal article" date="2007" name="Nature">
        <title>Evolution of genes and genomes on the Drosophila phylogeny.</title>
        <authorList>
            <consortium name="Drosophila 12 Genomes Consortium"/>
            <person name="Clark A.G."/>
            <person name="Eisen M.B."/>
            <person name="Smith D.R."/>
            <person name="Bergman C.M."/>
            <person name="Oliver B."/>
            <person name="Markow T.A."/>
            <person name="Kaufman T.C."/>
            <person name="Kellis M."/>
            <person name="Gelbart W."/>
            <person name="Iyer V.N."/>
            <person name="Pollard D.A."/>
            <person name="Sackton T.B."/>
            <person name="Larracuente A.M."/>
            <person name="Singh N.D."/>
            <person name="Abad J.P."/>
            <person name="Abt D.N."/>
            <person name="Adryan B."/>
            <person name="Aguade M."/>
            <person name="Akashi H."/>
            <person name="Anderson W.W."/>
            <person name="Aquadro C.F."/>
            <person name="Ardell D.H."/>
            <person name="Arguello R."/>
            <person name="Artieri C.G."/>
            <person name="Barbash D.A."/>
            <person name="Barker D."/>
            <person name="Barsanti P."/>
            <person name="Batterham P."/>
            <person name="Batzoglou S."/>
            <person name="Begun D."/>
            <person name="Bhutkar A."/>
            <person name="Blanco E."/>
            <person name="Bosak S.A."/>
            <person name="Bradley R.K."/>
            <person name="Brand A.D."/>
            <person name="Brent M.R."/>
            <person name="Brooks A.N."/>
            <person name="Brown R.H."/>
            <person name="Butlin R.K."/>
            <person name="Caggese C."/>
            <person name="Calvi B.R."/>
            <person name="Bernardo de Carvalho A."/>
            <person name="Caspi A."/>
            <person name="Castrezana S."/>
            <person name="Celniker S.E."/>
            <person name="Chang J.L."/>
            <person name="Chapple C."/>
            <person name="Chatterji S."/>
            <person name="Chinwalla A."/>
            <person name="Civetta A."/>
            <person name="Clifton S.W."/>
            <person name="Comeron J.M."/>
            <person name="Costello J.C."/>
            <person name="Coyne J.A."/>
            <person name="Daub J."/>
            <person name="David R.G."/>
            <person name="Delcher A.L."/>
            <person name="Delehaunty K."/>
            <person name="Do C.B."/>
            <person name="Ebling H."/>
            <person name="Edwards K."/>
            <person name="Eickbush T."/>
            <person name="Evans J.D."/>
            <person name="Filipski A."/>
            <person name="Findeiss S."/>
            <person name="Freyhult E."/>
            <person name="Fulton L."/>
            <person name="Fulton R."/>
            <person name="Garcia A.C."/>
            <person name="Gardiner A."/>
            <person name="Garfield D.A."/>
            <person name="Garvin B.E."/>
            <person name="Gibson G."/>
            <person name="Gilbert D."/>
            <person name="Gnerre S."/>
            <person name="Godfrey J."/>
            <person name="Good R."/>
            <person name="Gotea V."/>
            <person name="Gravely B."/>
            <person name="Greenberg A.J."/>
            <person name="Griffiths-Jones S."/>
            <person name="Gross S."/>
            <person name="Guigo R."/>
            <person name="Gustafson E.A."/>
            <person name="Haerty W."/>
            <person name="Hahn M.W."/>
            <person name="Halligan D.L."/>
            <person name="Halpern A.L."/>
            <person name="Halter G.M."/>
            <person name="Han M.V."/>
            <person name="Heger A."/>
            <person name="Hillier L."/>
            <person name="Hinrichs A.S."/>
            <person name="Holmes I."/>
            <person name="Hoskins R.A."/>
            <person name="Hubisz M.J."/>
            <person name="Hultmark D."/>
            <person name="Huntley M.A."/>
            <person name="Jaffe D.B."/>
            <person name="Jagadeeshan S."/>
            <person name="Jeck W.R."/>
            <person name="Johnson J."/>
            <person name="Jones C.D."/>
            <person name="Jordan W.C."/>
            <person name="Karpen G.H."/>
            <person name="Kataoka E."/>
            <person name="Keightley P.D."/>
            <person name="Kheradpour P."/>
            <person name="Kirkness E.F."/>
            <person name="Koerich L.B."/>
            <person name="Kristiansen K."/>
            <person name="Kudrna D."/>
            <person name="Kulathinal R.J."/>
            <person name="Kumar S."/>
            <person name="Kwok R."/>
            <person name="Lander E."/>
            <person name="Langley C.H."/>
            <person name="Lapoint R."/>
            <person name="Lazzaro B.P."/>
            <person name="Lee S.J."/>
            <person name="Levesque L."/>
            <person name="Li R."/>
            <person name="Lin C.F."/>
            <person name="Lin M.F."/>
            <person name="Lindblad-Toh K."/>
            <person name="Llopart A."/>
            <person name="Long M."/>
            <person name="Low L."/>
            <person name="Lozovsky E."/>
            <person name="Lu J."/>
            <person name="Luo M."/>
            <person name="Machado C.A."/>
            <person name="Makalowski W."/>
            <person name="Marzo M."/>
            <person name="Matsuda M."/>
            <person name="Matzkin L."/>
            <person name="McAllister B."/>
            <person name="McBride C.S."/>
            <person name="McKernan B."/>
            <person name="McKernan K."/>
            <person name="Mendez-Lago M."/>
            <person name="Minx P."/>
            <person name="Mollenhauer M.U."/>
            <person name="Montooth K."/>
            <person name="Mount S.M."/>
            <person name="Mu X."/>
            <person name="Myers E."/>
            <person name="Negre B."/>
            <person name="Newfeld S."/>
            <person name="Nielsen R."/>
            <person name="Noor M.A."/>
            <person name="O'Grady P."/>
            <person name="Pachter L."/>
            <person name="Papaceit M."/>
            <person name="Parisi M.J."/>
            <person name="Parisi M."/>
            <person name="Parts L."/>
            <person name="Pedersen J.S."/>
            <person name="Pesole G."/>
            <person name="Phillippy A.M."/>
            <person name="Ponting C.P."/>
            <person name="Pop M."/>
            <person name="Porcelli D."/>
            <person name="Powell J.R."/>
            <person name="Prohaska S."/>
            <person name="Pruitt K."/>
            <person name="Puig M."/>
            <person name="Quesneville H."/>
            <person name="Ram K.R."/>
            <person name="Rand D."/>
            <person name="Rasmussen M.D."/>
            <person name="Reed L.K."/>
            <person name="Reenan R."/>
            <person name="Reily A."/>
            <person name="Remington K.A."/>
            <person name="Rieger T.T."/>
            <person name="Ritchie M.G."/>
            <person name="Robin C."/>
            <person name="Rogers Y.H."/>
            <person name="Rohde C."/>
            <person name="Rozas J."/>
            <person name="Rubenfield M.J."/>
            <person name="Ruiz A."/>
            <person name="Russo S."/>
            <person name="Salzberg S.L."/>
            <person name="Sanchez-Gracia A."/>
            <person name="Saranga D.J."/>
            <person name="Sato H."/>
            <person name="Schaeffer S.W."/>
            <person name="Schatz M.C."/>
            <person name="Schlenke T."/>
            <person name="Schwartz R."/>
            <person name="Segarra C."/>
            <person name="Singh R.S."/>
            <person name="Sirot L."/>
            <person name="Sirota M."/>
            <person name="Sisneros N.B."/>
            <person name="Smith C.D."/>
            <person name="Smith T.F."/>
            <person name="Spieth J."/>
            <person name="Stage D.E."/>
            <person name="Stark A."/>
            <person name="Stephan W."/>
            <person name="Strausberg R.L."/>
            <person name="Strempel S."/>
            <person name="Sturgill D."/>
            <person name="Sutton G."/>
            <person name="Sutton G.G."/>
            <person name="Tao W."/>
            <person name="Teichmann S."/>
            <person name="Tobari Y.N."/>
            <person name="Tomimura Y."/>
            <person name="Tsolas J.M."/>
            <person name="Valente V.L."/>
            <person name="Venter E."/>
            <person name="Venter J.C."/>
            <person name="Vicario S."/>
            <person name="Vieira F.G."/>
            <person name="Vilella A.J."/>
            <person name="Villasante A."/>
            <person name="Walenz B."/>
            <person name="Wang J."/>
            <person name="Wasserman M."/>
            <person name="Watts T."/>
            <person name="Wilson D."/>
            <person name="Wilson R.K."/>
            <person name="Wing R.A."/>
            <person name="Wolfner M.F."/>
            <person name="Wong A."/>
            <person name="Wong G.K."/>
            <person name="Wu C.I."/>
            <person name="Wu G."/>
            <person name="Yamamoto D."/>
            <person name="Yang H.P."/>
            <person name="Yang S.P."/>
            <person name="Yorke J.A."/>
            <person name="Yoshida K."/>
            <person name="Zdobnov E."/>
            <person name="Zhang P."/>
            <person name="Zhang Y."/>
            <person name="Zimin A.V."/>
            <person name="Baldwin J."/>
            <person name="Abdouelleil A."/>
            <person name="Abdulkadir J."/>
            <person name="Abebe A."/>
            <person name="Abera B."/>
            <person name="Abreu J."/>
            <person name="Acer S.C."/>
            <person name="Aftuck L."/>
            <person name="Alexander A."/>
            <person name="An P."/>
            <person name="Anderson E."/>
            <person name="Anderson S."/>
            <person name="Arachi H."/>
            <person name="Azer M."/>
            <person name="Bachantsang P."/>
            <person name="Barry A."/>
            <person name="Bayul T."/>
            <person name="Berlin A."/>
            <person name="Bessette D."/>
            <person name="Bloom T."/>
            <person name="Blye J."/>
            <person name="Boguslavskiy L."/>
            <person name="Bonnet C."/>
            <person name="Boukhgalter B."/>
            <person name="Bourzgui I."/>
            <person name="Brown A."/>
            <person name="Cahill P."/>
            <person name="Channer S."/>
            <person name="Cheshatsang Y."/>
            <person name="Chuda L."/>
            <person name="Citroen M."/>
            <person name="Collymore A."/>
            <person name="Cooke P."/>
            <person name="Costello M."/>
            <person name="D'Aco K."/>
            <person name="Daza R."/>
            <person name="De Haan G."/>
            <person name="DeGray S."/>
            <person name="DeMaso C."/>
            <person name="Dhargay N."/>
            <person name="Dooley K."/>
            <person name="Dooley E."/>
            <person name="Doricent M."/>
            <person name="Dorje P."/>
            <person name="Dorjee K."/>
            <person name="Dupes A."/>
            <person name="Elong R."/>
            <person name="Falk J."/>
            <person name="Farina A."/>
            <person name="Faro S."/>
            <person name="Ferguson D."/>
            <person name="Fisher S."/>
            <person name="Foley C.D."/>
            <person name="Franke A."/>
            <person name="Friedrich D."/>
            <person name="Gadbois L."/>
            <person name="Gearin G."/>
            <person name="Gearin C.R."/>
            <person name="Giannoukos G."/>
            <person name="Goode T."/>
            <person name="Graham J."/>
            <person name="Grandbois E."/>
            <person name="Grewal S."/>
            <person name="Gyaltsen K."/>
            <person name="Hafez N."/>
            <person name="Hagos B."/>
            <person name="Hall J."/>
            <person name="Henson C."/>
            <person name="Hollinger A."/>
            <person name="Honan T."/>
            <person name="Huard M.D."/>
            <person name="Hughes L."/>
            <person name="Hurhula B."/>
            <person name="Husby M.E."/>
            <person name="Kamat A."/>
            <person name="Kanga B."/>
            <person name="Kashin S."/>
            <person name="Khazanovich D."/>
            <person name="Kisner P."/>
            <person name="Lance K."/>
            <person name="Lara M."/>
            <person name="Lee W."/>
            <person name="Lennon N."/>
            <person name="Letendre F."/>
            <person name="LeVine R."/>
            <person name="Lipovsky A."/>
            <person name="Liu X."/>
            <person name="Liu J."/>
            <person name="Liu S."/>
            <person name="Lokyitsang T."/>
            <person name="Lokyitsang Y."/>
            <person name="Lubonja R."/>
            <person name="Lui A."/>
            <person name="MacDonald P."/>
            <person name="Magnisalis V."/>
            <person name="Maru K."/>
            <person name="Matthews C."/>
            <person name="McCusker W."/>
            <person name="McDonough S."/>
            <person name="Mehta T."/>
            <person name="Meldrim J."/>
            <person name="Meneus L."/>
            <person name="Mihai O."/>
            <person name="Mihalev A."/>
            <person name="Mihova T."/>
            <person name="Mittelman R."/>
            <person name="Mlenga V."/>
            <person name="Montmayeur A."/>
            <person name="Mulrain L."/>
            <person name="Navidi A."/>
            <person name="Naylor J."/>
            <person name="Negash T."/>
            <person name="Nguyen T."/>
            <person name="Nguyen N."/>
            <person name="Nicol R."/>
            <person name="Norbu C."/>
            <person name="Norbu N."/>
            <person name="Novod N."/>
            <person name="O'Neill B."/>
            <person name="Osman S."/>
            <person name="Markiewicz E."/>
            <person name="Oyono O.L."/>
            <person name="Patti C."/>
            <person name="Phunkhang P."/>
            <person name="Pierre F."/>
            <person name="Priest M."/>
            <person name="Raghuraman S."/>
            <person name="Rege F."/>
            <person name="Reyes R."/>
            <person name="Rise C."/>
            <person name="Rogov P."/>
            <person name="Ross K."/>
            <person name="Ryan E."/>
            <person name="Settipalli S."/>
            <person name="Shea T."/>
            <person name="Sherpa N."/>
            <person name="Shi L."/>
            <person name="Shih D."/>
            <person name="Sparrow T."/>
            <person name="Spaulding J."/>
            <person name="Stalker J."/>
            <person name="Stange-Thomann N."/>
            <person name="Stavropoulos S."/>
            <person name="Stone C."/>
            <person name="Strader C."/>
            <person name="Tesfaye S."/>
            <person name="Thomson T."/>
            <person name="Thoulutsang Y."/>
            <person name="Thoulutsang D."/>
            <person name="Topham K."/>
            <person name="Topping I."/>
            <person name="Tsamla T."/>
            <person name="Vassiliev H."/>
            <person name="Vo A."/>
            <person name="Wangchuk T."/>
            <person name="Wangdi T."/>
            <person name="Weiand M."/>
            <person name="Wilkinson J."/>
            <person name="Wilson A."/>
            <person name="Yadav S."/>
            <person name="Young G."/>
            <person name="Yu Q."/>
            <person name="Zembek L."/>
            <person name="Zhong D."/>
            <person name="Zimmer A."/>
            <person name="Zwirko Z."/>
            <person name="Jaffe D.B."/>
            <person name="Alvarez P."/>
            <person name="Brockman W."/>
            <person name="Butler J."/>
            <person name="Chin C."/>
            <person name="Gnerre S."/>
            <person name="Grabherr M."/>
            <person name="Kleber M."/>
            <person name="Mauceli E."/>
            <person name="MacCallum I."/>
        </authorList>
    </citation>
    <scope>NUCLEOTIDE SEQUENCE [LARGE SCALE GENOMIC DNA]</scope>
    <source>
        <strain evidence="4">Rob3c / Tucson 14021-0248.25</strain>
    </source>
</reference>
<dbReference type="Proteomes" id="UP000001292">
    <property type="component" value="Unassembled WGS sequence"/>
</dbReference>
<protein>
    <submittedName>
        <fullName evidence="3">GM14746</fullName>
    </submittedName>
</protein>
<keyword evidence="2" id="KW-1133">Transmembrane helix</keyword>
<sequence>MEGQAKQAYFVNEAFTHEEPPQGGGGADTLHRRKSGGGNKELQLDMGGFKKGQEVAGGNGSDSLPPSMDFDDILPLIGEFGRYQKLLFICMIPFSFFVAFVYFSQIFLTLIPEQHWCHVPELDGLDVEAR</sequence>
<dbReference type="HOGENOM" id="CLU_1887945_0_0_1"/>
<evidence type="ECO:0000256" key="2">
    <source>
        <dbReference type="SAM" id="Phobius"/>
    </source>
</evidence>
<keyword evidence="2" id="KW-0472">Membrane</keyword>
<dbReference type="PhylomeDB" id="B4HUN3"/>
<dbReference type="EMBL" id="CH480817">
    <property type="protein sequence ID" value="EDW50654.1"/>
    <property type="molecule type" value="Genomic_DNA"/>
</dbReference>
<evidence type="ECO:0000313" key="4">
    <source>
        <dbReference type="Proteomes" id="UP000001292"/>
    </source>
</evidence>
<keyword evidence="2" id="KW-0812">Transmembrane</keyword>
<keyword evidence="4" id="KW-1185">Reference proteome</keyword>
<accession>B4HUN3</accession>
<feature type="transmembrane region" description="Helical" evidence="2">
    <location>
        <begin position="86"/>
        <end position="111"/>
    </location>
</feature>